<feature type="signal peptide" evidence="4">
    <location>
        <begin position="1"/>
        <end position="18"/>
    </location>
</feature>
<evidence type="ECO:0000256" key="1">
    <source>
        <dbReference type="ARBA" id="ARBA00023016"/>
    </source>
</evidence>
<dbReference type="SUPFAM" id="SSF52317">
    <property type="entry name" value="Class I glutamine amidotransferase-like"/>
    <property type="match status" value="1"/>
</dbReference>
<dbReference type="PANTHER" id="PTHR48094">
    <property type="entry name" value="PROTEIN/NUCLEIC ACID DEGLYCASE DJ-1-RELATED"/>
    <property type="match status" value="1"/>
</dbReference>
<dbReference type="PANTHER" id="PTHR48094:SF11">
    <property type="entry name" value="GLUTATHIONE-INDEPENDENT GLYOXALASE HSP31-RELATED"/>
    <property type="match status" value="1"/>
</dbReference>
<sequence>MKSLWKKILSLAIAPVFAAPLLAGAEMPDSKNATVTTPRVLVVVTNHADYPSRTDKTGLWLTELTHFWDEMTKAGVAMDIVSPRGGKAPLDERSLDKTYTDDAARAHLNDPAFMGRLAHTKAAADVDPKQYNAIYFTGGHGTMWDFRNAPALKRLAEAIHHQGGVVSAVCHGSAALIQLKGTDGEPLIRGKRVTGFSNDEENLAGVRDQVPFLLQDALQEAGATYSSGSEPFTPHAVTDGRLVTGQNPASSKAVAQQVLMLLRKPAVLPAK</sequence>
<protein>
    <submittedName>
        <fullName evidence="6">Type 1 glutamine amidotransferase domain-containing protein</fullName>
    </submittedName>
</protein>
<keyword evidence="6" id="KW-0315">Glutamine amidotransferase</keyword>
<organism evidence="6 7">
    <name type="scientific">Tahibacter amnicola</name>
    <dbReference type="NCBI Taxonomy" id="2976241"/>
    <lineage>
        <taxon>Bacteria</taxon>
        <taxon>Pseudomonadati</taxon>
        <taxon>Pseudomonadota</taxon>
        <taxon>Gammaproteobacteria</taxon>
        <taxon>Lysobacterales</taxon>
        <taxon>Rhodanobacteraceae</taxon>
        <taxon>Tahibacter</taxon>
    </lineage>
</organism>
<dbReference type="InterPro" id="IPR050325">
    <property type="entry name" value="Prot/Nucl_acid_deglycase"/>
</dbReference>
<dbReference type="Proteomes" id="UP001064632">
    <property type="component" value="Chromosome"/>
</dbReference>
<name>A0ABY6B7I0_9GAMM</name>
<keyword evidence="7" id="KW-1185">Reference proteome</keyword>
<keyword evidence="2" id="KW-0456">Lyase</keyword>
<proteinExistence type="inferred from homology"/>
<dbReference type="InterPro" id="IPR002818">
    <property type="entry name" value="DJ-1/PfpI"/>
</dbReference>
<accession>A0ABY6B7I0</accession>
<dbReference type="InterPro" id="IPR029062">
    <property type="entry name" value="Class_I_gatase-like"/>
</dbReference>
<dbReference type="CDD" id="cd03141">
    <property type="entry name" value="GATase1_Hsp31_like"/>
    <property type="match status" value="1"/>
</dbReference>
<dbReference type="RefSeq" id="WP_261692954.1">
    <property type="nucleotide sequence ID" value="NZ_CP104694.1"/>
</dbReference>
<evidence type="ECO:0000256" key="3">
    <source>
        <dbReference type="ARBA" id="ARBA00038493"/>
    </source>
</evidence>
<keyword evidence="4" id="KW-0732">Signal</keyword>
<keyword evidence="1" id="KW-0346">Stress response</keyword>
<evidence type="ECO:0000313" key="7">
    <source>
        <dbReference type="Proteomes" id="UP001064632"/>
    </source>
</evidence>
<gene>
    <name evidence="6" type="ORF">N4264_14465</name>
</gene>
<reference evidence="6" key="1">
    <citation type="submission" date="2022-09" db="EMBL/GenBank/DDBJ databases">
        <title>Tahibacter sp. nov., isolated from a fresh water.</title>
        <authorList>
            <person name="Baek J.H."/>
            <person name="Lee J.K."/>
            <person name="Kim J.M."/>
            <person name="Jeon C.O."/>
        </authorList>
    </citation>
    <scope>NUCLEOTIDE SEQUENCE</scope>
    <source>
        <strain evidence="6">W38</strain>
    </source>
</reference>
<evidence type="ECO:0000256" key="2">
    <source>
        <dbReference type="ARBA" id="ARBA00023239"/>
    </source>
</evidence>
<dbReference type="Pfam" id="PF01965">
    <property type="entry name" value="DJ-1_PfpI"/>
    <property type="match status" value="1"/>
</dbReference>
<dbReference type="Gene3D" id="3.40.50.880">
    <property type="match status" value="1"/>
</dbReference>
<feature type="chain" id="PRO_5045740034" evidence="4">
    <location>
        <begin position="19"/>
        <end position="271"/>
    </location>
</feature>
<evidence type="ECO:0000313" key="6">
    <source>
        <dbReference type="EMBL" id="UXI65959.1"/>
    </source>
</evidence>
<feature type="domain" description="DJ-1/PfpI" evidence="5">
    <location>
        <begin position="62"/>
        <end position="259"/>
    </location>
</feature>
<dbReference type="EMBL" id="CP104694">
    <property type="protein sequence ID" value="UXI65959.1"/>
    <property type="molecule type" value="Genomic_DNA"/>
</dbReference>
<evidence type="ECO:0000259" key="5">
    <source>
        <dbReference type="Pfam" id="PF01965"/>
    </source>
</evidence>
<evidence type="ECO:0000256" key="4">
    <source>
        <dbReference type="SAM" id="SignalP"/>
    </source>
</evidence>
<comment type="similarity">
    <text evidence="3">Belongs to the peptidase C56 family. HSP31-like subfamily.</text>
</comment>